<organism evidence="2 3">
    <name type="scientific">Popillia japonica</name>
    <name type="common">Japanese beetle</name>
    <dbReference type="NCBI Taxonomy" id="7064"/>
    <lineage>
        <taxon>Eukaryota</taxon>
        <taxon>Metazoa</taxon>
        <taxon>Ecdysozoa</taxon>
        <taxon>Arthropoda</taxon>
        <taxon>Hexapoda</taxon>
        <taxon>Insecta</taxon>
        <taxon>Pterygota</taxon>
        <taxon>Neoptera</taxon>
        <taxon>Endopterygota</taxon>
        <taxon>Coleoptera</taxon>
        <taxon>Polyphaga</taxon>
        <taxon>Scarabaeiformia</taxon>
        <taxon>Scarabaeidae</taxon>
        <taxon>Rutelinae</taxon>
        <taxon>Popillia</taxon>
    </lineage>
</organism>
<gene>
    <name evidence="2" type="ORF">QE152_g22656</name>
</gene>
<dbReference type="InterPro" id="IPR043502">
    <property type="entry name" value="DNA/RNA_pol_sf"/>
</dbReference>
<feature type="domain" description="Reverse transcriptase" evidence="1">
    <location>
        <begin position="73"/>
        <end position="186"/>
    </location>
</feature>
<comment type="caution">
    <text evidence="2">The sequence shown here is derived from an EMBL/GenBank/DDBJ whole genome shotgun (WGS) entry which is preliminary data.</text>
</comment>
<dbReference type="InterPro" id="IPR000477">
    <property type="entry name" value="RT_dom"/>
</dbReference>
<dbReference type="GO" id="GO:0003964">
    <property type="term" value="F:RNA-directed DNA polymerase activity"/>
    <property type="evidence" value="ECO:0007669"/>
    <property type="project" value="UniProtKB-KW"/>
</dbReference>
<sequence length="224" mass="24915">MKQCQKEHKPNKTAQQMKISLKRKLFIDTSSSESDVELEKICNDSTDASITEENEVPNESLSEGNFVLVKFPTKKIFDSNQYGFRIHRSTVQAVSRVVYDVIEGLEEGTHLSVTMCDLSKPFDCVNHAVPLDKLYRYGIRGNINELIRSYLTNRTQYINVGNELSASLPVSHGVPQGSVLGPLYINVGNELSASLPVSHGVPQGSVLGPLLFIVYKAHKKLFTC</sequence>
<reference evidence="2 3" key="1">
    <citation type="journal article" date="2024" name="BMC Genomics">
        <title>De novo assembly and annotation of Popillia japonica's genome with initial clues to its potential as an invasive pest.</title>
        <authorList>
            <person name="Cucini C."/>
            <person name="Boschi S."/>
            <person name="Funari R."/>
            <person name="Cardaioli E."/>
            <person name="Iannotti N."/>
            <person name="Marturano G."/>
            <person name="Paoli F."/>
            <person name="Bruttini M."/>
            <person name="Carapelli A."/>
            <person name="Frati F."/>
            <person name="Nardi F."/>
        </authorList>
    </citation>
    <scope>NUCLEOTIDE SEQUENCE [LARGE SCALE GENOMIC DNA]</scope>
    <source>
        <strain evidence="2">DMR45628</strain>
    </source>
</reference>
<evidence type="ECO:0000313" key="2">
    <source>
        <dbReference type="EMBL" id="KAK9719500.1"/>
    </source>
</evidence>
<accession>A0AAW1KKJ8</accession>
<evidence type="ECO:0000259" key="1">
    <source>
        <dbReference type="Pfam" id="PF00078"/>
    </source>
</evidence>
<keyword evidence="2" id="KW-0808">Transferase</keyword>
<keyword evidence="2" id="KW-0548">Nucleotidyltransferase</keyword>
<dbReference type="Pfam" id="PF00078">
    <property type="entry name" value="RVT_1"/>
    <property type="match status" value="1"/>
</dbReference>
<dbReference type="EMBL" id="JASPKY010000219">
    <property type="protein sequence ID" value="KAK9719500.1"/>
    <property type="molecule type" value="Genomic_DNA"/>
</dbReference>
<dbReference type="SUPFAM" id="SSF56672">
    <property type="entry name" value="DNA/RNA polymerases"/>
    <property type="match status" value="1"/>
</dbReference>
<evidence type="ECO:0000313" key="3">
    <source>
        <dbReference type="Proteomes" id="UP001458880"/>
    </source>
</evidence>
<keyword evidence="3" id="KW-1185">Reference proteome</keyword>
<name>A0AAW1KKJ8_POPJA</name>
<keyword evidence="2" id="KW-0695">RNA-directed DNA polymerase</keyword>
<proteinExistence type="predicted"/>
<dbReference type="Proteomes" id="UP001458880">
    <property type="component" value="Unassembled WGS sequence"/>
</dbReference>
<dbReference type="PANTHER" id="PTHR33332">
    <property type="entry name" value="REVERSE TRANSCRIPTASE DOMAIN-CONTAINING PROTEIN"/>
    <property type="match status" value="1"/>
</dbReference>
<dbReference type="AlphaFoldDB" id="A0AAW1KKJ8"/>
<protein>
    <submittedName>
        <fullName evidence="2">Reverse transcriptase (RNA-dependent DNA polymerase)</fullName>
    </submittedName>
</protein>